<comment type="caution">
    <text evidence="13">The sequence shown here is derived from an EMBL/GenBank/DDBJ whole genome shotgun (WGS) entry which is preliminary data.</text>
</comment>
<evidence type="ECO:0000256" key="2">
    <source>
        <dbReference type="ARBA" id="ARBA00021714"/>
    </source>
</evidence>
<evidence type="ECO:0000256" key="3">
    <source>
        <dbReference type="ARBA" id="ARBA00022448"/>
    </source>
</evidence>
<keyword evidence="4 12" id="KW-1003">Cell membrane</keyword>
<dbReference type="PANTHER" id="PTHR30587">
    <property type="entry name" value="FLAGELLAR BIOSYNTHETIC PROTEIN FLIP"/>
    <property type="match status" value="1"/>
</dbReference>
<comment type="subcellular location">
    <subcellularLocation>
        <location evidence="12">Cell membrane</location>
        <topology evidence="12">Multi-pass membrane protein</topology>
    </subcellularLocation>
    <subcellularLocation>
        <location evidence="12">Bacterial flagellum basal body</location>
    </subcellularLocation>
</comment>
<comment type="caution">
    <text evidence="12">Lacks conserved residue(s) required for the propagation of feature annotation.</text>
</comment>
<keyword evidence="10" id="KW-0975">Bacterial flagellum</keyword>
<evidence type="ECO:0000256" key="7">
    <source>
        <dbReference type="ARBA" id="ARBA00022927"/>
    </source>
</evidence>
<dbReference type="Pfam" id="PF00813">
    <property type="entry name" value="FliP"/>
    <property type="match status" value="1"/>
</dbReference>
<evidence type="ECO:0000256" key="9">
    <source>
        <dbReference type="ARBA" id="ARBA00023136"/>
    </source>
</evidence>
<dbReference type="PROSITE" id="PS01060">
    <property type="entry name" value="FLIP_1"/>
    <property type="match status" value="1"/>
</dbReference>
<dbReference type="RefSeq" id="WP_035129251.1">
    <property type="nucleotide sequence ID" value="NZ_JPMD01000001.1"/>
</dbReference>
<dbReference type="GO" id="GO:0044781">
    <property type="term" value="P:bacterial-type flagellum organization"/>
    <property type="evidence" value="ECO:0007669"/>
    <property type="project" value="UniProtKB-UniRule"/>
</dbReference>
<gene>
    <name evidence="12" type="primary">fliP</name>
    <name evidence="13" type="ORF">IO99_01315</name>
</gene>
<evidence type="ECO:0000256" key="8">
    <source>
        <dbReference type="ARBA" id="ARBA00022989"/>
    </source>
</evidence>
<sequence>MKKFDLKKFIKPITLILLVFCVISISSKVAYATGDTMPIPDINISFGDGDAKTPTEYVDNIKLLLVLTVLTILPSILIMTTGFIRIVTVLSFFKSAIGATSLPKQIIVGLSLFLTFFVMAPTFSEINEKAVQPYMKEEITMDVAIDKGIKPMREFMLKQTRVKDLKLFLEAGKVEDAVKVEKDADGKETYNYDDVPLYTIVPAFVISELRTAFEIGFLLFIPFILVDIVTASVLMSMGMFMLPPAMISLPFKLLLFVLVDGWNLLSQSLILGF</sequence>
<name>A0A084JIP4_9CLOT</name>
<dbReference type="InterPro" id="IPR005837">
    <property type="entry name" value="FliP"/>
</dbReference>
<evidence type="ECO:0000256" key="12">
    <source>
        <dbReference type="RuleBase" id="RU362069"/>
    </source>
</evidence>
<dbReference type="STRING" id="318464.IO99_01315"/>
<evidence type="ECO:0000313" key="13">
    <source>
        <dbReference type="EMBL" id="KEZ88828.1"/>
    </source>
</evidence>
<accession>A0A084JIP4</accession>
<comment type="similarity">
    <text evidence="1 12">Belongs to the FliP/MopC/SpaP family.</text>
</comment>
<keyword evidence="11 12" id="KW-1006">Bacterial flagellum protein export</keyword>
<dbReference type="NCBIfam" id="TIGR01103">
    <property type="entry name" value="fliP"/>
    <property type="match status" value="1"/>
</dbReference>
<evidence type="ECO:0000256" key="4">
    <source>
        <dbReference type="ARBA" id="ARBA00022475"/>
    </source>
</evidence>
<organism evidence="13 14">
    <name type="scientific">Clostridium sulfidigenes</name>
    <dbReference type="NCBI Taxonomy" id="318464"/>
    <lineage>
        <taxon>Bacteria</taxon>
        <taxon>Bacillati</taxon>
        <taxon>Bacillota</taxon>
        <taxon>Clostridia</taxon>
        <taxon>Eubacteriales</taxon>
        <taxon>Clostridiaceae</taxon>
        <taxon>Clostridium</taxon>
    </lineage>
</organism>
<dbReference type="AlphaFoldDB" id="A0A084JIP4"/>
<feature type="transmembrane region" description="Helical" evidence="12">
    <location>
        <begin position="217"/>
        <end position="241"/>
    </location>
</feature>
<keyword evidence="13" id="KW-0282">Flagellum</keyword>
<keyword evidence="9 12" id="KW-0472">Membrane</keyword>
<reference evidence="13 14" key="1">
    <citation type="submission" date="2014-07" db="EMBL/GenBank/DDBJ databases">
        <title>Draft genome of Clostridium sulfidigenes 113A isolated from sediments associated with methane hydrate from Krishna Godavari basin.</title>
        <authorList>
            <person name="Honkalas V.S."/>
            <person name="Dabir A.P."/>
            <person name="Arora P."/>
            <person name="Dhakephalkar P.K."/>
        </authorList>
    </citation>
    <scope>NUCLEOTIDE SEQUENCE [LARGE SCALE GENOMIC DNA]</scope>
    <source>
        <strain evidence="13 14">113A</strain>
    </source>
</reference>
<evidence type="ECO:0000313" key="14">
    <source>
        <dbReference type="Proteomes" id="UP000028542"/>
    </source>
</evidence>
<evidence type="ECO:0000256" key="10">
    <source>
        <dbReference type="ARBA" id="ARBA00023143"/>
    </source>
</evidence>
<dbReference type="GO" id="GO:0005886">
    <property type="term" value="C:plasma membrane"/>
    <property type="evidence" value="ECO:0007669"/>
    <property type="project" value="UniProtKB-SubCell"/>
</dbReference>
<dbReference type="PRINTS" id="PR00951">
    <property type="entry name" value="FLGBIOSNFLIP"/>
</dbReference>
<feature type="transmembrane region" description="Helical" evidence="12">
    <location>
        <begin position="105"/>
        <end position="124"/>
    </location>
</feature>
<keyword evidence="13" id="KW-0966">Cell projection</keyword>
<evidence type="ECO:0000256" key="5">
    <source>
        <dbReference type="ARBA" id="ARBA00022692"/>
    </source>
</evidence>
<dbReference type="NCBIfam" id="NF009438">
    <property type="entry name" value="PRK12797.1"/>
    <property type="match status" value="1"/>
</dbReference>
<keyword evidence="6 12" id="KW-1005">Bacterial flagellum biogenesis</keyword>
<keyword evidence="7 12" id="KW-0653">Protein transport</keyword>
<dbReference type="eggNOG" id="COG1338">
    <property type="taxonomic scope" value="Bacteria"/>
</dbReference>
<dbReference type="GO" id="GO:0009306">
    <property type="term" value="P:protein secretion"/>
    <property type="evidence" value="ECO:0007669"/>
    <property type="project" value="UniProtKB-UniRule"/>
</dbReference>
<feature type="transmembrane region" description="Helical" evidence="12">
    <location>
        <begin position="63"/>
        <end position="93"/>
    </location>
</feature>
<keyword evidence="13" id="KW-0969">Cilium</keyword>
<proteinExistence type="inferred from homology"/>
<dbReference type="InterPro" id="IPR005838">
    <property type="entry name" value="T3SS_IM_P"/>
</dbReference>
<dbReference type="Proteomes" id="UP000028542">
    <property type="component" value="Unassembled WGS sequence"/>
</dbReference>
<evidence type="ECO:0000256" key="6">
    <source>
        <dbReference type="ARBA" id="ARBA00022795"/>
    </source>
</evidence>
<dbReference type="PANTHER" id="PTHR30587:SF0">
    <property type="entry name" value="FLAGELLAR BIOSYNTHETIC PROTEIN FLIP"/>
    <property type="match status" value="1"/>
</dbReference>
<keyword evidence="5 12" id="KW-0812">Transmembrane</keyword>
<protein>
    <recommendedName>
        <fullName evidence="2 12">Flagellar biosynthetic protein FliP</fullName>
    </recommendedName>
</protein>
<keyword evidence="14" id="KW-1185">Reference proteome</keyword>
<dbReference type="EMBL" id="JPMD01000001">
    <property type="protein sequence ID" value="KEZ88828.1"/>
    <property type="molecule type" value="Genomic_DNA"/>
</dbReference>
<comment type="function">
    <text evidence="12">Plays a role in the flagellum-specific transport system.</text>
</comment>
<dbReference type="PROSITE" id="PS01061">
    <property type="entry name" value="FLIP_2"/>
    <property type="match status" value="1"/>
</dbReference>
<keyword evidence="3 12" id="KW-0813">Transport</keyword>
<evidence type="ECO:0000256" key="11">
    <source>
        <dbReference type="ARBA" id="ARBA00023225"/>
    </source>
</evidence>
<keyword evidence="8 12" id="KW-1133">Transmembrane helix</keyword>
<dbReference type="PRINTS" id="PR01302">
    <property type="entry name" value="TYPE3IMPPROT"/>
</dbReference>
<dbReference type="GO" id="GO:0009425">
    <property type="term" value="C:bacterial-type flagellum basal body"/>
    <property type="evidence" value="ECO:0007669"/>
    <property type="project" value="UniProtKB-SubCell"/>
</dbReference>
<evidence type="ECO:0000256" key="1">
    <source>
        <dbReference type="ARBA" id="ARBA00006257"/>
    </source>
</evidence>